<dbReference type="SUPFAM" id="SSF56529">
    <property type="entry name" value="FAH"/>
    <property type="match status" value="1"/>
</dbReference>
<dbReference type="Pfam" id="PF03370">
    <property type="entry name" value="CBM_21"/>
    <property type="match status" value="1"/>
</dbReference>
<proteinExistence type="inferred from homology"/>
<sequence>MYANTVKETCKNIIGVINNFPTTKKDDEIIEEKLEYTNFFRRDPKNLILEGEHITIPRGHTGLMVEVHFGVIIKDDVENIYKEKALDYIEGYVVALNNRICDTKYDFDGEDVAETIEFHSDVAISEIVHKGFIENPNDLSMQSRSDYSTKFDILPINDNPSCSSKEKEKLIPKKKKAISFADECGQDLVTVYNIPRHSDSNSSFGDWIDNLSISNLIRDEPSYKNVKIDEKYVKKFKASQTTSEWRLDFPQPVSNYANFRQKLDENNVALENVLLKPNPERIFGTVKVKNIGCDKNVFIRISYDKWKTYNDIQAVYKYSNCNLYKNFEFETEIPKSATHDNPIEFSVCLQVNGQEYWDSNEEQNYVVI</sequence>
<dbReference type="GO" id="GO:0000164">
    <property type="term" value="C:protein phosphatase type 1 complex"/>
    <property type="evidence" value="ECO:0007669"/>
    <property type="project" value="TreeGrafter"/>
</dbReference>
<keyword evidence="3" id="KW-1185">Reference proteome</keyword>
<dbReference type="WBParaSite" id="ACRNAN_Path_1514.g5896.t1">
    <property type="protein sequence ID" value="ACRNAN_Path_1514.g5896.t1"/>
    <property type="gene ID" value="ACRNAN_Path_1514.g5896"/>
</dbReference>
<protein>
    <submittedName>
        <fullName evidence="4">CBM21 domain-containing protein</fullName>
    </submittedName>
</protein>
<dbReference type="InterPro" id="IPR011234">
    <property type="entry name" value="Fumarylacetoacetase-like_C"/>
</dbReference>
<dbReference type="GO" id="GO:0003824">
    <property type="term" value="F:catalytic activity"/>
    <property type="evidence" value="ECO:0007669"/>
    <property type="project" value="InterPro"/>
</dbReference>
<reference evidence="4" key="1">
    <citation type="submission" date="2022-11" db="UniProtKB">
        <authorList>
            <consortium name="WormBaseParasite"/>
        </authorList>
    </citation>
    <scope>IDENTIFICATION</scope>
</reference>
<name>A0A914C1J1_9BILA</name>
<dbReference type="Proteomes" id="UP000887540">
    <property type="component" value="Unplaced"/>
</dbReference>
<organism evidence="3 4">
    <name type="scientific">Acrobeloides nanus</name>
    <dbReference type="NCBI Taxonomy" id="290746"/>
    <lineage>
        <taxon>Eukaryota</taxon>
        <taxon>Metazoa</taxon>
        <taxon>Ecdysozoa</taxon>
        <taxon>Nematoda</taxon>
        <taxon>Chromadorea</taxon>
        <taxon>Rhabditida</taxon>
        <taxon>Tylenchina</taxon>
        <taxon>Cephalobomorpha</taxon>
        <taxon>Cephaloboidea</taxon>
        <taxon>Cephalobidae</taxon>
        <taxon>Acrobeloides</taxon>
    </lineage>
</organism>
<dbReference type="PANTHER" id="PTHR12307">
    <property type="entry name" value="PROTEIN PHOSPHATASE 1 REGULATORY SUBUNIT"/>
    <property type="match status" value="1"/>
</dbReference>
<dbReference type="GO" id="GO:0008157">
    <property type="term" value="F:protein phosphatase 1 binding"/>
    <property type="evidence" value="ECO:0007669"/>
    <property type="project" value="TreeGrafter"/>
</dbReference>
<evidence type="ECO:0000256" key="1">
    <source>
        <dbReference type="ARBA" id="ARBA00010211"/>
    </source>
</evidence>
<dbReference type="PANTHER" id="PTHR12307:SF48">
    <property type="entry name" value="PROTEIN PHOSPHATASE 1 REGULATORY SUBUNIT"/>
    <property type="match status" value="1"/>
</dbReference>
<dbReference type="InterPro" id="IPR005036">
    <property type="entry name" value="CBM21_dom"/>
</dbReference>
<dbReference type="Gene3D" id="3.90.850.10">
    <property type="entry name" value="Fumarylacetoacetase-like, C-terminal domain"/>
    <property type="match status" value="1"/>
</dbReference>
<dbReference type="Pfam" id="PF01557">
    <property type="entry name" value="FAA_hydrolase"/>
    <property type="match status" value="1"/>
</dbReference>
<dbReference type="AlphaFoldDB" id="A0A914C1J1"/>
<dbReference type="GO" id="GO:0005979">
    <property type="term" value="P:regulation of glycogen biosynthetic process"/>
    <property type="evidence" value="ECO:0007669"/>
    <property type="project" value="TreeGrafter"/>
</dbReference>
<dbReference type="InterPro" id="IPR038175">
    <property type="entry name" value="CBM21_dom_sf"/>
</dbReference>
<comment type="similarity">
    <text evidence="1">Belongs to the FAH family.</text>
</comment>
<dbReference type="GO" id="GO:2001069">
    <property type="term" value="F:glycogen binding"/>
    <property type="evidence" value="ECO:0007669"/>
    <property type="project" value="TreeGrafter"/>
</dbReference>
<dbReference type="Gene3D" id="2.60.40.2440">
    <property type="entry name" value="Carbohydrate binding type-21 domain"/>
    <property type="match status" value="1"/>
</dbReference>
<feature type="domain" description="CBM21" evidence="2">
    <location>
        <begin position="260"/>
        <end position="368"/>
    </location>
</feature>
<evidence type="ECO:0000259" key="2">
    <source>
        <dbReference type="PROSITE" id="PS51159"/>
    </source>
</evidence>
<evidence type="ECO:0000313" key="3">
    <source>
        <dbReference type="Proteomes" id="UP000887540"/>
    </source>
</evidence>
<dbReference type="InterPro" id="IPR036663">
    <property type="entry name" value="Fumarylacetoacetase_C_sf"/>
</dbReference>
<dbReference type="InterPro" id="IPR050782">
    <property type="entry name" value="PP1_regulatory_subunit_3"/>
</dbReference>
<accession>A0A914C1J1</accession>
<dbReference type="PROSITE" id="PS51159">
    <property type="entry name" value="CBM21"/>
    <property type="match status" value="1"/>
</dbReference>
<evidence type="ECO:0000313" key="4">
    <source>
        <dbReference type="WBParaSite" id="ACRNAN_Path_1514.g5896.t1"/>
    </source>
</evidence>